<evidence type="ECO:0000256" key="1">
    <source>
        <dbReference type="SAM" id="MobiDB-lite"/>
    </source>
</evidence>
<feature type="region of interest" description="Disordered" evidence="1">
    <location>
        <begin position="110"/>
        <end position="149"/>
    </location>
</feature>
<comment type="caution">
    <text evidence="2">The sequence shown here is derived from an EMBL/GenBank/DDBJ whole genome shotgun (WGS) entry which is preliminary data.</text>
</comment>
<dbReference type="AlphaFoldDB" id="A0AA37P5N8"/>
<dbReference type="GeneID" id="73325269"/>
<name>A0AA37P5N8_9PEZI</name>
<dbReference type="EMBL" id="BQXU01000009">
    <property type="protein sequence ID" value="GKT44286.1"/>
    <property type="molecule type" value="Genomic_DNA"/>
</dbReference>
<organism evidence="2 3">
    <name type="scientific">Colletotrichum spaethianum</name>
    <dbReference type="NCBI Taxonomy" id="700344"/>
    <lineage>
        <taxon>Eukaryota</taxon>
        <taxon>Fungi</taxon>
        <taxon>Dikarya</taxon>
        <taxon>Ascomycota</taxon>
        <taxon>Pezizomycotina</taxon>
        <taxon>Sordariomycetes</taxon>
        <taxon>Hypocreomycetidae</taxon>
        <taxon>Glomerellales</taxon>
        <taxon>Glomerellaceae</taxon>
        <taxon>Colletotrichum</taxon>
        <taxon>Colletotrichum spaethianum species complex</taxon>
    </lineage>
</organism>
<evidence type="ECO:0000313" key="2">
    <source>
        <dbReference type="EMBL" id="GKT44286.1"/>
    </source>
</evidence>
<evidence type="ECO:0000313" key="3">
    <source>
        <dbReference type="Proteomes" id="UP001055115"/>
    </source>
</evidence>
<feature type="compositionally biased region" description="Acidic residues" evidence="1">
    <location>
        <begin position="32"/>
        <end position="48"/>
    </location>
</feature>
<feature type="compositionally biased region" description="Basic and acidic residues" evidence="1">
    <location>
        <begin position="86"/>
        <end position="97"/>
    </location>
</feature>
<keyword evidence="3" id="KW-1185">Reference proteome</keyword>
<reference evidence="2 3" key="1">
    <citation type="submission" date="2022-03" db="EMBL/GenBank/DDBJ databases">
        <title>Genome data of Colletotrichum spp.</title>
        <authorList>
            <person name="Utami Y.D."/>
            <person name="Hiruma K."/>
        </authorList>
    </citation>
    <scope>NUCLEOTIDE SEQUENCE [LARGE SCALE GENOMIC DNA]</scope>
    <source>
        <strain evidence="2 3">MAFF 239500</strain>
    </source>
</reference>
<feature type="region of interest" description="Disordered" evidence="1">
    <location>
        <begin position="1"/>
        <end position="97"/>
    </location>
</feature>
<gene>
    <name evidence="2" type="ORF">ColSpa_04467</name>
</gene>
<protein>
    <submittedName>
        <fullName evidence="2">Uncharacterized protein</fullName>
    </submittedName>
</protein>
<feature type="compositionally biased region" description="Acidic residues" evidence="1">
    <location>
        <begin position="126"/>
        <end position="138"/>
    </location>
</feature>
<dbReference type="RefSeq" id="XP_049126636.1">
    <property type="nucleotide sequence ID" value="XM_049270679.1"/>
</dbReference>
<proteinExistence type="predicted"/>
<sequence>MGRRKSSLAPSPKTACGSFDAEDGENATSGNDPEEGVGEPLEEDDGDADPPTRSVSVGEPLSLPLEPTYAMPLNIGTLLPSEDGEEVKLETRREDGVRTRGVGVVWAARTTSASSNRRDGGVLGGESEDEPGDLEEAPVPEAGPAVDKR</sequence>
<accession>A0AA37P5N8</accession>
<dbReference type="Proteomes" id="UP001055115">
    <property type="component" value="Unassembled WGS sequence"/>
</dbReference>